<proteinExistence type="predicted"/>
<reference evidence="1" key="1">
    <citation type="submission" date="2016-10" db="EMBL/GenBank/DDBJ databases">
        <authorList>
            <person name="Varghese N."/>
        </authorList>
    </citation>
    <scope>NUCLEOTIDE SEQUENCE</scope>
</reference>
<dbReference type="EMBL" id="KY052800">
    <property type="protein sequence ID" value="ASE99859.1"/>
    <property type="molecule type" value="Genomic_DNA"/>
</dbReference>
<sequence>MLSILTAQSNIATSTDGDVYLIWDTGQTIMFESVTNGNTIEIQTEEIDELTSSNNYGYTFENNGQVWEDPTEREELKTTGLSGSLDQECKLCYRTQSDSLDMSGRRIRQD</sequence>
<accession>A0A218MKQ2</accession>
<evidence type="ECO:0000313" key="1">
    <source>
        <dbReference type="EMBL" id="ASE99859.1"/>
    </source>
</evidence>
<organism evidence="1">
    <name type="scientific">uncultured virus</name>
    <dbReference type="NCBI Taxonomy" id="340016"/>
    <lineage>
        <taxon>Viruses</taxon>
        <taxon>environmental samples</taxon>
    </lineage>
</organism>
<name>A0A218MKQ2_9VIRU</name>
<protein>
    <submittedName>
        <fullName evidence="1">Uncharacterized protein</fullName>
    </submittedName>
</protein>
<reference evidence="1" key="2">
    <citation type="journal article" date="2017" name="Nat. Commun.">
        <title>Single-virus genomics reveals hidden cosmopolitan and abundant viruses.</title>
        <authorList>
            <person name="Martinez-Hernandez F."/>
            <person name="Fornas O."/>
            <person name="Lluesma Gomez M."/>
            <person name="Bolduc B."/>
            <person name="de la Cruz Pena M.J."/>
            <person name="Martinez J.M."/>
            <person name="Anton J."/>
            <person name="Gasol J.M."/>
            <person name="Rosselli R."/>
            <person name="Rodriguez-Valera F."/>
            <person name="Sullivan M.B."/>
            <person name="Acinas S.G."/>
            <person name="Martinez-Garcia M."/>
        </authorList>
    </citation>
    <scope>NUCLEOTIDE SEQUENCE</scope>
</reference>